<comment type="subcellular location">
    <subcellularLocation>
        <location evidence="2">Chromosome</location>
        <location evidence="2">Telomere</location>
    </subcellularLocation>
    <subcellularLocation>
        <location evidence="1">Nucleus</location>
    </subcellularLocation>
</comment>
<dbReference type="Gene3D" id="2.40.50.140">
    <property type="entry name" value="Nucleic acid-binding proteins"/>
    <property type="match status" value="1"/>
</dbReference>
<reference evidence="11" key="1">
    <citation type="journal article" date="2023" name="Mol. Phylogenet. Evol.">
        <title>Genome-scale phylogeny and comparative genomics of the fungal order Sordariales.</title>
        <authorList>
            <person name="Hensen N."/>
            <person name="Bonometti L."/>
            <person name="Westerberg I."/>
            <person name="Brannstrom I.O."/>
            <person name="Guillou S."/>
            <person name="Cros-Aarteil S."/>
            <person name="Calhoun S."/>
            <person name="Haridas S."/>
            <person name="Kuo A."/>
            <person name="Mondo S."/>
            <person name="Pangilinan J."/>
            <person name="Riley R."/>
            <person name="LaButti K."/>
            <person name="Andreopoulos B."/>
            <person name="Lipzen A."/>
            <person name="Chen C."/>
            <person name="Yan M."/>
            <person name="Daum C."/>
            <person name="Ng V."/>
            <person name="Clum A."/>
            <person name="Steindorff A."/>
            <person name="Ohm R.A."/>
            <person name="Martin F."/>
            <person name="Silar P."/>
            <person name="Natvig D.O."/>
            <person name="Lalanne C."/>
            <person name="Gautier V."/>
            <person name="Ament-Velasquez S.L."/>
            <person name="Kruys A."/>
            <person name="Hutchinson M.I."/>
            <person name="Powell A.J."/>
            <person name="Barry K."/>
            <person name="Miller A.N."/>
            <person name="Grigoriev I.V."/>
            <person name="Debuchy R."/>
            <person name="Gladieux P."/>
            <person name="Hiltunen Thoren M."/>
            <person name="Johannesson H."/>
        </authorList>
    </citation>
    <scope>NUCLEOTIDE SEQUENCE</scope>
    <source>
        <strain evidence="11">CBS 232.78</strain>
    </source>
</reference>
<sequence>MPGAGRPALYPHYCIPLSPTVNRWCHLRVADIFALESPAEFRGHGLFFYTNHPIKWVRIAGVVVAIDELEGRRIYTIDDSSGATIECVANVAQPFGSGTATGVAPSNSTRGAETYQPQIPLVDGDIDIGHVVDVKGGIKIFRGSRQIQADKIGHLRSTEQEVQFWERITSLRNEILDRPWVLDKKEVRRCQRESDHRHSRHTGIHKRNISIPAATAQVGPHRESSRRPERIPPATALRPSTSNSKVRKSGLEGKAKLATKKIITAGRYDALGL</sequence>
<evidence type="ECO:0000313" key="12">
    <source>
        <dbReference type="Proteomes" id="UP001285441"/>
    </source>
</evidence>
<evidence type="ECO:0000256" key="7">
    <source>
        <dbReference type="ARBA" id="ARBA00023242"/>
    </source>
</evidence>
<keyword evidence="6" id="KW-0238">DNA-binding</keyword>
<gene>
    <name evidence="11" type="ORF">B0H63DRAFT_475676</name>
</gene>
<evidence type="ECO:0000256" key="1">
    <source>
        <dbReference type="ARBA" id="ARBA00004123"/>
    </source>
</evidence>
<protein>
    <recommendedName>
        <fullName evidence="3">CST complex subunit STN1</fullName>
    </recommendedName>
    <alternativeName>
        <fullName evidence="8">Suppressor of cdc thirteen homolog</fullName>
    </alternativeName>
</protein>
<feature type="domain" description="CST complex subunit Stn1 N-terminal" evidence="10">
    <location>
        <begin position="46"/>
        <end position="98"/>
    </location>
</feature>
<dbReference type="InterPro" id="IPR040260">
    <property type="entry name" value="RFA2-like"/>
</dbReference>
<dbReference type="InterPro" id="IPR018856">
    <property type="entry name" value="Stn1_N"/>
</dbReference>
<reference evidence="11" key="2">
    <citation type="submission" date="2023-06" db="EMBL/GenBank/DDBJ databases">
        <authorList>
            <consortium name="Lawrence Berkeley National Laboratory"/>
            <person name="Haridas S."/>
            <person name="Hensen N."/>
            <person name="Bonometti L."/>
            <person name="Westerberg I."/>
            <person name="Brannstrom I.O."/>
            <person name="Guillou S."/>
            <person name="Cros-Aarteil S."/>
            <person name="Calhoun S."/>
            <person name="Kuo A."/>
            <person name="Mondo S."/>
            <person name="Pangilinan J."/>
            <person name="Riley R."/>
            <person name="LaButti K."/>
            <person name="Andreopoulos B."/>
            <person name="Lipzen A."/>
            <person name="Chen C."/>
            <person name="Yanf M."/>
            <person name="Daum C."/>
            <person name="Ng V."/>
            <person name="Clum A."/>
            <person name="Steindorff A."/>
            <person name="Ohm R."/>
            <person name="Martin F."/>
            <person name="Silar P."/>
            <person name="Natvig D."/>
            <person name="Lalanne C."/>
            <person name="Gautier V."/>
            <person name="Ament-velasquez S.L."/>
            <person name="Kruys A."/>
            <person name="Hutchinson M.I."/>
            <person name="Powell A.J."/>
            <person name="Barry K."/>
            <person name="Miller A.N."/>
            <person name="Grigoriev I.V."/>
            <person name="Debuchy R."/>
            <person name="Gladieux P."/>
            <person name="Thoren M.H."/>
            <person name="Johannesson H."/>
        </authorList>
    </citation>
    <scope>NUCLEOTIDE SEQUENCE</scope>
    <source>
        <strain evidence="11">CBS 232.78</strain>
    </source>
</reference>
<comment type="caution">
    <text evidence="11">The sequence shown here is derived from an EMBL/GenBank/DDBJ whole genome shotgun (WGS) entry which is preliminary data.</text>
</comment>
<evidence type="ECO:0000256" key="2">
    <source>
        <dbReference type="ARBA" id="ARBA00004574"/>
    </source>
</evidence>
<evidence type="ECO:0000256" key="4">
    <source>
        <dbReference type="ARBA" id="ARBA00022454"/>
    </source>
</evidence>
<dbReference type="Proteomes" id="UP001285441">
    <property type="component" value="Unassembled WGS sequence"/>
</dbReference>
<keyword evidence="7" id="KW-0539">Nucleus</keyword>
<dbReference type="SUPFAM" id="SSF50249">
    <property type="entry name" value="Nucleic acid-binding proteins"/>
    <property type="match status" value="1"/>
</dbReference>
<dbReference type="PANTHER" id="PTHR13989">
    <property type="entry name" value="REPLICATION PROTEIN A-RELATED"/>
    <property type="match status" value="1"/>
</dbReference>
<name>A0AAE0TVX3_9PEZI</name>
<dbReference type="CDD" id="cd03524">
    <property type="entry name" value="RPA2_OBF_family"/>
    <property type="match status" value="1"/>
</dbReference>
<feature type="compositionally biased region" description="Basic residues" evidence="9">
    <location>
        <begin position="197"/>
        <end position="208"/>
    </location>
</feature>
<keyword evidence="4" id="KW-0158">Chromosome</keyword>
<keyword evidence="5" id="KW-0779">Telomere</keyword>
<evidence type="ECO:0000256" key="9">
    <source>
        <dbReference type="SAM" id="MobiDB-lite"/>
    </source>
</evidence>
<dbReference type="GO" id="GO:0003677">
    <property type="term" value="F:DNA binding"/>
    <property type="evidence" value="ECO:0007669"/>
    <property type="project" value="UniProtKB-KW"/>
</dbReference>
<dbReference type="InterPro" id="IPR012340">
    <property type="entry name" value="NA-bd_OB-fold"/>
</dbReference>
<evidence type="ECO:0000256" key="8">
    <source>
        <dbReference type="ARBA" id="ARBA00030039"/>
    </source>
</evidence>
<dbReference type="AlphaFoldDB" id="A0AAE0TVX3"/>
<dbReference type="Pfam" id="PF10451">
    <property type="entry name" value="Stn1"/>
    <property type="match status" value="1"/>
</dbReference>
<evidence type="ECO:0000256" key="5">
    <source>
        <dbReference type="ARBA" id="ARBA00022895"/>
    </source>
</evidence>
<dbReference type="PANTHER" id="PTHR13989:SF33">
    <property type="entry name" value="CST COMPLEX SUBUNIT STN1"/>
    <property type="match status" value="1"/>
</dbReference>
<dbReference type="GO" id="GO:0005634">
    <property type="term" value="C:nucleus"/>
    <property type="evidence" value="ECO:0007669"/>
    <property type="project" value="UniProtKB-SubCell"/>
</dbReference>
<feature type="compositionally biased region" description="Basic and acidic residues" evidence="9">
    <location>
        <begin position="220"/>
        <end position="230"/>
    </location>
</feature>
<dbReference type="EMBL" id="JAULSW010000005">
    <property type="protein sequence ID" value="KAK3381428.1"/>
    <property type="molecule type" value="Genomic_DNA"/>
</dbReference>
<dbReference type="GO" id="GO:0000781">
    <property type="term" value="C:chromosome, telomeric region"/>
    <property type="evidence" value="ECO:0007669"/>
    <property type="project" value="UniProtKB-SubCell"/>
</dbReference>
<evidence type="ECO:0000259" key="10">
    <source>
        <dbReference type="Pfam" id="PF10451"/>
    </source>
</evidence>
<evidence type="ECO:0000256" key="3">
    <source>
        <dbReference type="ARBA" id="ARBA00017411"/>
    </source>
</evidence>
<accession>A0AAE0TVX3</accession>
<organism evidence="11 12">
    <name type="scientific">Podospora didyma</name>
    <dbReference type="NCBI Taxonomy" id="330526"/>
    <lineage>
        <taxon>Eukaryota</taxon>
        <taxon>Fungi</taxon>
        <taxon>Dikarya</taxon>
        <taxon>Ascomycota</taxon>
        <taxon>Pezizomycotina</taxon>
        <taxon>Sordariomycetes</taxon>
        <taxon>Sordariomycetidae</taxon>
        <taxon>Sordariales</taxon>
        <taxon>Podosporaceae</taxon>
        <taxon>Podospora</taxon>
    </lineage>
</organism>
<feature type="region of interest" description="Disordered" evidence="9">
    <location>
        <begin position="192"/>
        <end position="252"/>
    </location>
</feature>
<proteinExistence type="predicted"/>
<keyword evidence="12" id="KW-1185">Reference proteome</keyword>
<evidence type="ECO:0000256" key="6">
    <source>
        <dbReference type="ARBA" id="ARBA00023125"/>
    </source>
</evidence>
<evidence type="ECO:0000313" key="11">
    <source>
        <dbReference type="EMBL" id="KAK3381428.1"/>
    </source>
</evidence>